<dbReference type="EMBL" id="JARVCO010000010">
    <property type="protein sequence ID" value="MDZ8118536.1"/>
    <property type="molecule type" value="Genomic_DNA"/>
</dbReference>
<comment type="caution">
    <text evidence="2">The sequence shown here is derived from an EMBL/GenBank/DDBJ whole genome shotgun (WGS) entry which is preliminary data.</text>
</comment>
<feature type="transmembrane region" description="Helical" evidence="1">
    <location>
        <begin position="178"/>
        <end position="201"/>
    </location>
</feature>
<feature type="transmembrane region" description="Helical" evidence="1">
    <location>
        <begin position="374"/>
        <end position="390"/>
    </location>
</feature>
<keyword evidence="1" id="KW-1133">Transmembrane helix</keyword>
<organism evidence="2 3">
    <name type="scientific">Pontiella agarivorans</name>
    <dbReference type="NCBI Taxonomy" id="3038953"/>
    <lineage>
        <taxon>Bacteria</taxon>
        <taxon>Pseudomonadati</taxon>
        <taxon>Kiritimatiellota</taxon>
        <taxon>Kiritimatiellia</taxon>
        <taxon>Kiritimatiellales</taxon>
        <taxon>Pontiellaceae</taxon>
        <taxon>Pontiella</taxon>
    </lineage>
</organism>
<evidence type="ECO:0000256" key="1">
    <source>
        <dbReference type="SAM" id="Phobius"/>
    </source>
</evidence>
<reference evidence="2 3" key="1">
    <citation type="journal article" date="2024" name="Appl. Environ. Microbiol.">
        <title>Pontiella agarivorans sp. nov., a novel marine anaerobic bacterium capable of degrading macroalgal polysaccharides and fixing nitrogen.</title>
        <authorList>
            <person name="Liu N."/>
            <person name="Kivenson V."/>
            <person name="Peng X."/>
            <person name="Cui Z."/>
            <person name="Lankiewicz T.S."/>
            <person name="Gosselin K.M."/>
            <person name="English C.J."/>
            <person name="Blair E.M."/>
            <person name="O'Malley M.A."/>
            <person name="Valentine D.L."/>
        </authorList>
    </citation>
    <scope>NUCLEOTIDE SEQUENCE [LARGE SCALE GENOMIC DNA]</scope>
    <source>
        <strain evidence="2 3">NLcol2</strain>
    </source>
</reference>
<feature type="transmembrane region" description="Helical" evidence="1">
    <location>
        <begin position="349"/>
        <end position="368"/>
    </location>
</feature>
<dbReference type="RefSeq" id="WP_322608335.1">
    <property type="nucleotide sequence ID" value="NZ_JARVCO010000010.1"/>
</dbReference>
<feature type="transmembrane region" description="Helical" evidence="1">
    <location>
        <begin position="79"/>
        <end position="99"/>
    </location>
</feature>
<keyword evidence="1" id="KW-0812">Transmembrane</keyword>
<dbReference type="Proteomes" id="UP001290861">
    <property type="component" value="Unassembled WGS sequence"/>
</dbReference>
<feature type="transmembrane region" description="Helical" evidence="1">
    <location>
        <begin position="111"/>
        <end position="129"/>
    </location>
</feature>
<gene>
    <name evidence="2" type="ORF">P9H32_07835</name>
</gene>
<sequence>MSTSAASASVRDSTRWGAYLACSWTWCIGMFLPVLLLREMGWAGYLIFAVPNIIGAAAMGWTIKTGSDSVRFVEKHSGAVWWFSAVTLAFHFYWIIWLFRLLSQALEIPGTWIAGGLGVFGAFVLLIGWTLRRGSVQKSALVLLALSLTVVLGTFFSSSLQSTSAALLQSAKPSAEPFWMLPVMIFGFLLCPYLDVTFHHARQKLETTSKGRLGFSIGFVLFFPFMIFLTTRYAGIFNTVIDGERITSPLSPLLAIGILLHILCQWVFTVTVHFDRIRNLPGIGTRKKGLAVLLIPAGMIGVVVQGLPMYQGLTAGEIGYRLFMSAYGLIFPAYMLYRVIARNKNGVTSLYTLWVPIILAMPFFWMGFIERQSVWLLPGMAVVFLGLVFQKKSRKI</sequence>
<proteinExistence type="predicted"/>
<feature type="transmembrane region" description="Helical" evidence="1">
    <location>
        <begin position="141"/>
        <end position="158"/>
    </location>
</feature>
<feature type="transmembrane region" description="Helical" evidence="1">
    <location>
        <begin position="250"/>
        <end position="268"/>
    </location>
</feature>
<feature type="transmembrane region" description="Helical" evidence="1">
    <location>
        <begin position="213"/>
        <end position="230"/>
    </location>
</feature>
<feature type="transmembrane region" description="Helical" evidence="1">
    <location>
        <begin position="319"/>
        <end position="337"/>
    </location>
</feature>
<evidence type="ECO:0000313" key="3">
    <source>
        <dbReference type="Proteomes" id="UP001290861"/>
    </source>
</evidence>
<protein>
    <submittedName>
        <fullName evidence="2">Uncharacterized protein</fullName>
    </submittedName>
</protein>
<evidence type="ECO:0000313" key="2">
    <source>
        <dbReference type="EMBL" id="MDZ8118536.1"/>
    </source>
</evidence>
<feature type="transmembrane region" description="Helical" evidence="1">
    <location>
        <begin position="42"/>
        <end position="63"/>
    </location>
</feature>
<accession>A0ABU5MWD1</accession>
<feature type="transmembrane region" description="Helical" evidence="1">
    <location>
        <begin position="289"/>
        <end position="307"/>
    </location>
</feature>
<keyword evidence="1" id="KW-0472">Membrane</keyword>
<name>A0ABU5MWD1_9BACT</name>
<feature type="transmembrane region" description="Helical" evidence="1">
    <location>
        <begin position="16"/>
        <end position="36"/>
    </location>
</feature>
<keyword evidence="3" id="KW-1185">Reference proteome</keyword>